<dbReference type="EMBL" id="CP000593">
    <property type="protein sequence ID" value="ABO99458.1"/>
    <property type="molecule type" value="Genomic_DNA"/>
</dbReference>
<accession>A4S6W7</accession>
<proteinExistence type="predicted"/>
<dbReference type="Gramene" id="ABO99458">
    <property type="protein sequence ID" value="ABO99458"/>
    <property type="gene ID" value="OSTLU_27268"/>
</dbReference>
<dbReference type="GO" id="GO:0016020">
    <property type="term" value="C:membrane"/>
    <property type="evidence" value="ECO:0007669"/>
    <property type="project" value="UniProtKB-SubCell"/>
</dbReference>
<organism evidence="9 11">
    <name type="scientific">Ostreococcus lucimarinus (strain CCE9901)</name>
    <dbReference type="NCBI Taxonomy" id="436017"/>
    <lineage>
        <taxon>Eukaryota</taxon>
        <taxon>Viridiplantae</taxon>
        <taxon>Chlorophyta</taxon>
        <taxon>Mamiellophyceae</taxon>
        <taxon>Mamiellales</taxon>
        <taxon>Bathycoccaceae</taxon>
        <taxon>Ostreococcus</taxon>
    </lineage>
</organism>
<evidence type="ECO:0000256" key="2">
    <source>
        <dbReference type="ARBA" id="ARBA00022692"/>
    </source>
</evidence>
<dbReference type="GeneID" id="5006848"/>
<dbReference type="HOGENOM" id="CLU_974326_0_0_1"/>
<dbReference type="InterPro" id="IPR050846">
    <property type="entry name" value="TLCD"/>
</dbReference>
<dbReference type="GO" id="GO:0055088">
    <property type="term" value="P:lipid homeostasis"/>
    <property type="evidence" value="ECO:0007669"/>
    <property type="project" value="TreeGrafter"/>
</dbReference>
<evidence type="ECO:0000256" key="7">
    <source>
        <dbReference type="SAM" id="SignalP"/>
    </source>
</evidence>
<keyword evidence="7" id="KW-0732">Signal</keyword>
<feature type="transmembrane region" description="Helical" evidence="6">
    <location>
        <begin position="167"/>
        <end position="187"/>
    </location>
</feature>
<feature type="chain" id="PRO_5007635058" description="TLC domain-containing protein" evidence="7">
    <location>
        <begin position="23"/>
        <end position="246"/>
    </location>
</feature>
<keyword evidence="11" id="KW-1185">Reference proteome</keyword>
<keyword evidence="2 5" id="KW-0812">Transmembrane</keyword>
<evidence type="ECO:0000256" key="1">
    <source>
        <dbReference type="ARBA" id="ARBA00004141"/>
    </source>
</evidence>
<dbReference type="eggNOG" id="ENOG502ST3G">
    <property type="taxonomic scope" value="Eukaryota"/>
</dbReference>
<dbReference type="KEGG" id="olu:OSTLU_29643"/>
<feature type="signal peptide" evidence="7">
    <location>
        <begin position="1"/>
        <end position="22"/>
    </location>
</feature>
<feature type="transmembrane region" description="Helical" evidence="6">
    <location>
        <begin position="38"/>
        <end position="58"/>
    </location>
</feature>
<name>A4S6W7_OSTLU</name>
<sequence length="246" mass="27579">MSIACNAFIMLVSLCFSRRVVGAKRFDAMKPHERTTWHTNLCTFWPAFAVTAYALPAIATFSGKSDSFVSDVSALTSKACGLSIGYMTWDLGVILARWDDQVVAYGGKGALYLFIVHHVFSIVLWPYALMRHLCAYHINYFLVSEVTNFNMSLRWILAALNMSNTKLYLINGLAWIPLFLGVRVVVIPRLFAAYMNSDWGVLTTPQYYAALLTLPIPSLLNLYWAQQIVVGAAKFLITGEDVLKQD</sequence>
<protein>
    <recommendedName>
        <fullName evidence="8">TLC domain-containing protein</fullName>
    </recommendedName>
</protein>
<dbReference type="AlphaFoldDB" id="A4S6W7"/>
<reference evidence="9 11" key="1">
    <citation type="journal article" date="2007" name="Proc. Natl. Acad. Sci. U.S.A.">
        <title>The tiny eukaryote Ostreococcus provides genomic insights into the paradox of plankton speciation.</title>
        <authorList>
            <person name="Palenik B."/>
            <person name="Grimwood J."/>
            <person name="Aerts A."/>
            <person name="Rouze P."/>
            <person name="Salamov A."/>
            <person name="Putnam N."/>
            <person name="Dupont C."/>
            <person name="Jorgensen R."/>
            <person name="Derelle E."/>
            <person name="Rombauts S."/>
            <person name="Zhou K."/>
            <person name="Otillar R."/>
            <person name="Merchant S.S."/>
            <person name="Podell S."/>
            <person name="Gaasterland T."/>
            <person name="Napoli C."/>
            <person name="Gendler K."/>
            <person name="Manuell A."/>
            <person name="Tai V."/>
            <person name="Vallon O."/>
            <person name="Piganeau G."/>
            <person name="Jancek S."/>
            <person name="Heijde M."/>
            <person name="Jabbari K."/>
            <person name="Bowler C."/>
            <person name="Lohr M."/>
            <person name="Robbens S."/>
            <person name="Werner G."/>
            <person name="Dubchak I."/>
            <person name="Pazour G.J."/>
            <person name="Ren Q."/>
            <person name="Paulsen I."/>
            <person name="Delwiche C."/>
            <person name="Schmutz J."/>
            <person name="Rokhsar D."/>
            <person name="Van de Peer Y."/>
            <person name="Moreau H."/>
            <person name="Grigoriev I.V."/>
        </authorList>
    </citation>
    <scope>NUCLEOTIDE SEQUENCE [LARGE SCALE GENOMIC DNA]</scope>
    <source>
        <strain evidence="9 11">CCE9901</strain>
    </source>
</reference>
<evidence type="ECO:0000256" key="6">
    <source>
        <dbReference type="SAM" id="Phobius"/>
    </source>
</evidence>
<feature type="domain" description="TLC" evidence="8">
    <location>
        <begin position="32"/>
        <end position="237"/>
    </location>
</feature>
<dbReference type="PANTHER" id="PTHR13439:SF0">
    <property type="entry name" value="TOPOISOMERASE I DAMAGE AFFECTED PROTEIN 4"/>
    <property type="match status" value="1"/>
</dbReference>
<dbReference type="OMA" id="CAYHINY"/>
<gene>
    <name evidence="9" type="ORF">OSTLU_27268</name>
    <name evidence="10" type="ORF">OSTLU_29643</name>
</gene>
<feature type="transmembrane region" description="Helical" evidence="6">
    <location>
        <begin position="207"/>
        <end position="225"/>
    </location>
</feature>
<evidence type="ECO:0000256" key="4">
    <source>
        <dbReference type="ARBA" id="ARBA00023136"/>
    </source>
</evidence>
<evidence type="ECO:0000313" key="11">
    <source>
        <dbReference type="Proteomes" id="UP000001568"/>
    </source>
</evidence>
<dbReference type="InterPro" id="IPR006634">
    <property type="entry name" value="TLC-dom"/>
</dbReference>
<dbReference type="Pfam" id="PF03798">
    <property type="entry name" value="TRAM_LAG1_CLN8"/>
    <property type="match status" value="1"/>
</dbReference>
<evidence type="ECO:0000313" key="9">
    <source>
        <dbReference type="EMBL" id="ABO99458.1"/>
    </source>
</evidence>
<dbReference type="Proteomes" id="UP000001568">
    <property type="component" value="Chromosome 13"/>
</dbReference>
<dbReference type="OrthoDB" id="496403at2759"/>
<dbReference type="RefSeq" id="XP_001422790.1">
    <property type="nucleotide sequence ID" value="XM_001422753.1"/>
</dbReference>
<evidence type="ECO:0000259" key="8">
    <source>
        <dbReference type="PROSITE" id="PS50922"/>
    </source>
</evidence>
<dbReference type="GO" id="GO:0005783">
    <property type="term" value="C:endoplasmic reticulum"/>
    <property type="evidence" value="ECO:0007669"/>
    <property type="project" value="TreeGrafter"/>
</dbReference>
<evidence type="ECO:0000313" key="10">
    <source>
        <dbReference type="EMBL" id="ABP01149.1"/>
    </source>
</evidence>
<comment type="subcellular location">
    <subcellularLocation>
        <location evidence="1">Membrane</location>
        <topology evidence="1">Multi-pass membrane protein</topology>
    </subcellularLocation>
</comment>
<feature type="transmembrane region" description="Helical" evidence="6">
    <location>
        <begin position="110"/>
        <end position="129"/>
    </location>
</feature>
<evidence type="ECO:0000256" key="5">
    <source>
        <dbReference type="PROSITE-ProRule" id="PRU00205"/>
    </source>
</evidence>
<dbReference type="SMART" id="SM00724">
    <property type="entry name" value="TLC"/>
    <property type="match status" value="1"/>
</dbReference>
<dbReference type="KEGG" id="olu:OSTLU_27268"/>
<dbReference type="RefSeq" id="XP_001421165.1">
    <property type="nucleotide sequence ID" value="XM_001421128.1"/>
</dbReference>
<dbReference type="PANTHER" id="PTHR13439">
    <property type="entry name" value="CT120 PROTEIN"/>
    <property type="match status" value="1"/>
</dbReference>
<dbReference type="Gramene" id="ABP01149">
    <property type="protein sequence ID" value="ABP01149"/>
    <property type="gene ID" value="OSTLU_29643"/>
</dbReference>
<evidence type="ECO:0000256" key="3">
    <source>
        <dbReference type="ARBA" id="ARBA00022989"/>
    </source>
</evidence>
<dbReference type="Proteomes" id="UP000001568">
    <property type="component" value="Chromosome 21"/>
</dbReference>
<dbReference type="EMBL" id="CP000601">
    <property type="protein sequence ID" value="ABP01149.1"/>
    <property type="molecule type" value="Genomic_DNA"/>
</dbReference>
<feature type="transmembrane region" description="Helical" evidence="6">
    <location>
        <begin position="79"/>
        <end position="98"/>
    </location>
</feature>
<keyword evidence="3 6" id="KW-1133">Transmembrane helix</keyword>
<dbReference type="GeneID" id="5005223"/>
<dbReference type="PROSITE" id="PS50922">
    <property type="entry name" value="TLC"/>
    <property type="match status" value="1"/>
</dbReference>
<keyword evidence="4 5" id="KW-0472">Membrane</keyword>